<evidence type="ECO:0000256" key="2">
    <source>
        <dbReference type="SAM" id="SignalP"/>
    </source>
</evidence>
<evidence type="ECO:0000313" key="4">
    <source>
        <dbReference type="Proteomes" id="UP001165381"/>
    </source>
</evidence>
<dbReference type="Proteomes" id="UP001165381">
    <property type="component" value="Unassembled WGS sequence"/>
</dbReference>
<reference evidence="3" key="1">
    <citation type="submission" date="2022-05" db="EMBL/GenBank/DDBJ databases">
        <authorList>
            <person name="Park J.-S."/>
        </authorList>
    </citation>
    <scope>NUCLEOTIDE SEQUENCE</scope>
    <source>
        <strain evidence="3">2012CJ34-3</strain>
    </source>
</reference>
<organism evidence="3 4">
    <name type="scientific">Jejuia spongiicola</name>
    <dbReference type="NCBI Taxonomy" id="2942207"/>
    <lineage>
        <taxon>Bacteria</taxon>
        <taxon>Pseudomonadati</taxon>
        <taxon>Bacteroidota</taxon>
        <taxon>Flavobacteriia</taxon>
        <taxon>Flavobacteriales</taxon>
        <taxon>Flavobacteriaceae</taxon>
        <taxon>Jejuia</taxon>
    </lineage>
</organism>
<feature type="chain" id="PRO_5046584710" evidence="2">
    <location>
        <begin position="20"/>
        <end position="316"/>
    </location>
</feature>
<proteinExistence type="predicted"/>
<keyword evidence="4" id="KW-1185">Reference proteome</keyword>
<gene>
    <name evidence="3" type="ORF">M3P09_07630</name>
</gene>
<feature type="signal peptide" evidence="2">
    <location>
        <begin position="1"/>
        <end position="19"/>
    </location>
</feature>
<comment type="caution">
    <text evidence="3">The sequence shown here is derived from an EMBL/GenBank/DDBJ whole genome shotgun (WGS) entry which is preliminary data.</text>
</comment>
<keyword evidence="2" id="KW-0732">Signal</keyword>
<keyword evidence="1" id="KW-0175">Coiled coil</keyword>
<feature type="coiled-coil region" evidence="1">
    <location>
        <begin position="285"/>
        <end position="312"/>
    </location>
</feature>
<accession>A0ABT0QF57</accession>
<evidence type="ECO:0000256" key="1">
    <source>
        <dbReference type="SAM" id="Coils"/>
    </source>
</evidence>
<protein>
    <submittedName>
        <fullName evidence="3">Tail fiber protein</fullName>
    </submittedName>
</protein>
<dbReference type="RefSeq" id="WP_249972654.1">
    <property type="nucleotide sequence ID" value="NZ_JAMFLZ010000003.1"/>
</dbReference>
<dbReference type="EMBL" id="JAMFLZ010000003">
    <property type="protein sequence ID" value="MCL6294859.1"/>
    <property type="molecule type" value="Genomic_DNA"/>
</dbReference>
<name>A0ABT0QF57_9FLAO</name>
<evidence type="ECO:0000313" key="3">
    <source>
        <dbReference type="EMBL" id="MCL6294859.1"/>
    </source>
</evidence>
<sequence length="316" mass="35107">MKKLILIFCFNFIVWQSQAQSTPPLPVGNIGIGTTSPAHELVVQGTSSPNIELKNSNYSNGGYILNRTNYGHQWKWWAESNVMYFGFSTNESSYANKFTIQSDGDIGIGTASPNSKLHVAGNGAIIKLQNTAHEDTANAFYGWLGGYDKSGDEVWWIGDGSSNNKSIGLNVSRDGYNLSIFNKGKGLTINQNGNIGIGTTTPDAKLAVNGNIHTKEVKVDLIGWSDFVFEDSYKLPTLKEVEQHIKEKGHLQDIPSAEEVKKDGIYLGEMDSKLLQKIEELMLYTIEQEKRIESLEDKNEKLILLVEKLLKAKIEE</sequence>